<feature type="binding site" evidence="9">
    <location>
        <position position="135"/>
    </location>
    <ligand>
        <name>substrate</name>
    </ligand>
</feature>
<feature type="domain" description="Carbohydrate kinase PfkB" evidence="10">
    <location>
        <begin position="3"/>
        <end position="278"/>
    </location>
</feature>
<dbReference type="UniPathway" id="UPA00916">
    <property type="reaction ID" value="UER00889"/>
</dbReference>
<dbReference type="Pfam" id="PF00294">
    <property type="entry name" value="PfkB"/>
    <property type="match status" value="1"/>
</dbReference>
<feature type="binding site" evidence="9">
    <location>
        <position position="178"/>
    </location>
    <ligand>
        <name>ATP</name>
        <dbReference type="ChEBI" id="CHEBI:30616"/>
    </ligand>
</feature>
<dbReference type="GO" id="GO:0004747">
    <property type="term" value="F:ribokinase activity"/>
    <property type="evidence" value="ECO:0007669"/>
    <property type="project" value="UniProtKB-UniRule"/>
</dbReference>
<evidence type="ECO:0000256" key="5">
    <source>
        <dbReference type="ARBA" id="ARBA00022840"/>
    </source>
</evidence>
<comment type="pathway">
    <text evidence="9">Carbohydrate metabolism; D-ribose degradation; D-ribose 5-phosphate from beta-D-ribopyranose: step 2/2.</text>
</comment>
<dbReference type="InterPro" id="IPR029056">
    <property type="entry name" value="Ribokinase-like"/>
</dbReference>
<organism evidence="11 12">
    <name type="scientific">Roseovarius faecimaris</name>
    <dbReference type="NCBI Taxonomy" id="2494550"/>
    <lineage>
        <taxon>Bacteria</taxon>
        <taxon>Pseudomonadati</taxon>
        <taxon>Pseudomonadota</taxon>
        <taxon>Alphaproteobacteria</taxon>
        <taxon>Rhodobacterales</taxon>
        <taxon>Roseobacteraceae</taxon>
        <taxon>Roseovarius</taxon>
    </lineage>
</organism>
<dbReference type="HAMAP" id="MF_01987">
    <property type="entry name" value="Ribokinase"/>
    <property type="match status" value="1"/>
</dbReference>
<evidence type="ECO:0000259" key="10">
    <source>
        <dbReference type="Pfam" id="PF00294"/>
    </source>
</evidence>
<dbReference type="RefSeq" id="WP_157708812.1">
    <property type="nucleotide sequence ID" value="NZ_CP034348.1"/>
</dbReference>
<dbReference type="InterPro" id="IPR002139">
    <property type="entry name" value="Ribo/fructo_kinase"/>
</dbReference>
<comment type="activity regulation">
    <text evidence="9">Activated by a monovalent cation that binds near, but not in, the active site. The most likely occupant of the site in vivo is potassium. Ion binding induces a conformational change that may alter substrate affinity.</text>
</comment>
<name>A0A6I6IWZ4_9RHOB</name>
<dbReference type="OrthoDB" id="9792663at2"/>
<evidence type="ECO:0000256" key="7">
    <source>
        <dbReference type="ARBA" id="ARBA00022958"/>
    </source>
</evidence>
<feature type="binding site" evidence="9">
    <location>
        <position position="236"/>
    </location>
    <ligand>
        <name>substrate</name>
    </ligand>
</feature>
<dbReference type="EMBL" id="CP034348">
    <property type="protein sequence ID" value="QGY00132.1"/>
    <property type="molecule type" value="Genomic_DNA"/>
</dbReference>
<feature type="binding site" evidence="9">
    <location>
        <begin position="9"/>
        <end position="11"/>
    </location>
    <ligand>
        <name>substrate</name>
    </ligand>
</feature>
<dbReference type="KEGG" id="rom:EI983_18430"/>
<evidence type="ECO:0000256" key="3">
    <source>
        <dbReference type="ARBA" id="ARBA00022741"/>
    </source>
</evidence>
<dbReference type="PANTHER" id="PTHR10584">
    <property type="entry name" value="SUGAR KINASE"/>
    <property type="match status" value="1"/>
</dbReference>
<evidence type="ECO:0000256" key="1">
    <source>
        <dbReference type="ARBA" id="ARBA00022679"/>
    </source>
</evidence>
<keyword evidence="9" id="KW-0963">Cytoplasm</keyword>
<dbReference type="CDD" id="cd01174">
    <property type="entry name" value="ribokinase"/>
    <property type="match status" value="1"/>
</dbReference>
<feature type="binding site" evidence="9">
    <location>
        <position position="269"/>
    </location>
    <ligand>
        <name>K(+)</name>
        <dbReference type="ChEBI" id="CHEBI:29103"/>
    </ligand>
</feature>
<evidence type="ECO:0000256" key="6">
    <source>
        <dbReference type="ARBA" id="ARBA00022842"/>
    </source>
</evidence>
<dbReference type="Proteomes" id="UP000428330">
    <property type="component" value="Chromosome"/>
</dbReference>
<feature type="binding site" evidence="9">
    <location>
        <position position="230"/>
    </location>
    <ligand>
        <name>K(+)</name>
        <dbReference type="ChEBI" id="CHEBI:29103"/>
    </ligand>
</feature>
<dbReference type="InterPro" id="IPR011877">
    <property type="entry name" value="Ribokinase"/>
</dbReference>
<feature type="binding site" evidence="9">
    <location>
        <position position="232"/>
    </location>
    <ligand>
        <name>K(+)</name>
        <dbReference type="ChEBI" id="CHEBI:29103"/>
    </ligand>
</feature>
<keyword evidence="7 9" id="KW-0630">Potassium</keyword>
<dbReference type="EC" id="2.7.1.15" evidence="9"/>
<keyword evidence="3 9" id="KW-0547">Nucleotide-binding</keyword>
<dbReference type="InterPro" id="IPR011611">
    <property type="entry name" value="PfkB_dom"/>
</dbReference>
<dbReference type="GO" id="GO:0019303">
    <property type="term" value="P:D-ribose catabolic process"/>
    <property type="evidence" value="ECO:0007669"/>
    <property type="project" value="UniProtKB-UniRule"/>
</dbReference>
<comment type="subunit">
    <text evidence="9">Homodimer.</text>
</comment>
<comment type="subcellular location">
    <subcellularLocation>
        <location evidence="9">Cytoplasm</location>
    </subcellularLocation>
</comment>
<evidence type="ECO:0000256" key="4">
    <source>
        <dbReference type="ARBA" id="ARBA00022777"/>
    </source>
</evidence>
<comment type="function">
    <text evidence="9">Catalyzes the phosphorylation of ribose at O-5 in a reaction requiring ATP and magnesium. The resulting D-ribose-5-phosphate can then be used either for sythesis of nucleotides, histidine, and tryptophan, or as a component of the pentose phosphate pathway.</text>
</comment>
<feature type="binding site" evidence="9">
    <location>
        <position position="271"/>
    </location>
    <ligand>
        <name>K(+)</name>
        <dbReference type="ChEBI" id="CHEBI:29103"/>
    </ligand>
</feature>
<dbReference type="GO" id="GO:0046872">
    <property type="term" value="F:metal ion binding"/>
    <property type="evidence" value="ECO:0007669"/>
    <property type="project" value="UniProtKB-KW"/>
</dbReference>
<feature type="binding site" evidence="9">
    <location>
        <begin position="37"/>
        <end position="41"/>
    </location>
    <ligand>
        <name>substrate</name>
    </ligand>
</feature>
<dbReference type="AlphaFoldDB" id="A0A6I6IWZ4"/>
<evidence type="ECO:0000256" key="8">
    <source>
        <dbReference type="ARBA" id="ARBA00023277"/>
    </source>
</evidence>
<keyword evidence="12" id="KW-1185">Reference proteome</keyword>
<sequence length="290" mass="29616">MIYTLGSINADYIYRVPHLPAPGETLAATHLSRELGGKGANQSVAVARAGRGVSHIGAVGQDGGWAVTALEGYGVDCTHVATVDAPTAHAIINVDPSGENAIVIFPGANREQSLTRLDMALTHAEPGDYLLLQNETNLQAEAAQLAKLKGMTVVYSAAPFAADAVQAVLDHVDILVMNAVEAAQLTAALGISAADLPVSAMIVTRGADGADWIAQGQTTHVPALPADPVDTTGAGDCFIGYTIAGLDEGLSPQDAMRLGAAASALQVQRPGTAGAIPSRADVNALLNTSR</sequence>
<accession>A0A6I6IWZ4</accession>
<keyword evidence="6 9" id="KW-0460">Magnesium</keyword>
<protein>
    <recommendedName>
        <fullName evidence="9">Ribokinase</fullName>
        <shortName evidence="9">RK</shortName>
        <ecNumber evidence="9">2.7.1.15</ecNumber>
    </recommendedName>
</protein>
<comment type="similarity">
    <text evidence="9">Belongs to the carbohydrate kinase PfkB family. Ribokinase subfamily.</text>
</comment>
<feature type="binding site" evidence="9">
    <location>
        <position position="266"/>
    </location>
    <ligand>
        <name>K(+)</name>
        <dbReference type="ChEBI" id="CHEBI:29103"/>
    </ligand>
</feature>
<dbReference type="SUPFAM" id="SSF53613">
    <property type="entry name" value="Ribokinase-like"/>
    <property type="match status" value="1"/>
</dbReference>
<dbReference type="GO" id="GO:0005524">
    <property type="term" value="F:ATP binding"/>
    <property type="evidence" value="ECO:0007669"/>
    <property type="project" value="UniProtKB-UniRule"/>
</dbReference>
<feature type="active site" description="Proton acceptor" evidence="9">
    <location>
        <position position="236"/>
    </location>
</feature>
<keyword evidence="5 9" id="KW-0067">ATP-binding</keyword>
<evidence type="ECO:0000256" key="9">
    <source>
        <dbReference type="HAMAP-Rule" id="MF_01987"/>
    </source>
</evidence>
<keyword evidence="4 9" id="KW-0418">Kinase</keyword>
<dbReference type="GO" id="GO:0005737">
    <property type="term" value="C:cytoplasm"/>
    <property type="evidence" value="ECO:0007669"/>
    <property type="project" value="UniProtKB-SubCell"/>
</dbReference>
<reference evidence="12" key="1">
    <citation type="submission" date="2018-12" db="EMBL/GenBank/DDBJ databases">
        <title>Complete genome sequence of Roseovarius sp. MME-070.</title>
        <authorList>
            <person name="Nam Y.-D."/>
            <person name="Kang J."/>
            <person name="Chung W.-H."/>
            <person name="Park Y.S."/>
        </authorList>
    </citation>
    <scope>NUCLEOTIDE SEQUENCE [LARGE SCALE GENOMIC DNA]</scope>
    <source>
        <strain evidence="12">MME-070</strain>
    </source>
</reference>
<evidence type="ECO:0000313" key="12">
    <source>
        <dbReference type="Proteomes" id="UP000428330"/>
    </source>
</evidence>
<comment type="caution">
    <text evidence="9">Lacks conserved residue(s) required for the propagation of feature annotation.</text>
</comment>
<dbReference type="Gene3D" id="3.40.1190.20">
    <property type="match status" value="1"/>
</dbReference>
<gene>
    <name evidence="9" type="primary">rbsK</name>
    <name evidence="11" type="ORF">EI983_18430</name>
</gene>
<keyword evidence="1 9" id="KW-0808">Transferase</keyword>
<comment type="catalytic activity">
    <reaction evidence="9">
        <text>D-ribose + ATP = D-ribose 5-phosphate + ADP + H(+)</text>
        <dbReference type="Rhea" id="RHEA:13697"/>
        <dbReference type="ChEBI" id="CHEBI:15378"/>
        <dbReference type="ChEBI" id="CHEBI:30616"/>
        <dbReference type="ChEBI" id="CHEBI:47013"/>
        <dbReference type="ChEBI" id="CHEBI:78346"/>
        <dbReference type="ChEBI" id="CHEBI:456216"/>
        <dbReference type="EC" id="2.7.1.15"/>
    </reaction>
</comment>
<evidence type="ECO:0000256" key="2">
    <source>
        <dbReference type="ARBA" id="ARBA00022723"/>
    </source>
</evidence>
<comment type="cofactor">
    <cofactor evidence="9">
        <name>Mg(2+)</name>
        <dbReference type="ChEBI" id="CHEBI:18420"/>
    </cofactor>
    <text evidence="9">Requires a divalent cation, most likely magnesium in vivo, as an electrophilic catalyst to aid phosphoryl group transfer. It is the chelate of the metal and the nucleotide that is the actual substrate.</text>
</comment>
<proteinExistence type="inferred from homology"/>
<evidence type="ECO:0000313" key="11">
    <source>
        <dbReference type="EMBL" id="QGY00132.1"/>
    </source>
</evidence>
<keyword evidence="8 9" id="KW-0119">Carbohydrate metabolism</keyword>
<dbReference type="PRINTS" id="PR00990">
    <property type="entry name" value="RIBOKINASE"/>
</dbReference>
<keyword evidence="2 9" id="KW-0479">Metal-binding</keyword>
<feature type="binding site" evidence="9">
    <location>
        <begin position="235"/>
        <end position="236"/>
    </location>
    <ligand>
        <name>ATP</name>
        <dbReference type="ChEBI" id="CHEBI:30616"/>
    </ligand>
</feature>
<dbReference type="PANTHER" id="PTHR10584:SF166">
    <property type="entry name" value="RIBOKINASE"/>
    <property type="match status" value="1"/>
</dbReference>
<feature type="binding site" evidence="9">
    <location>
        <begin position="204"/>
        <end position="209"/>
    </location>
    <ligand>
        <name>ATP</name>
        <dbReference type="ChEBI" id="CHEBI:30616"/>
    </ligand>
</feature>